<evidence type="ECO:0000313" key="5">
    <source>
        <dbReference type="Proteomes" id="UP001239626"/>
    </source>
</evidence>
<dbReference type="Gene3D" id="3.40.50.150">
    <property type="entry name" value="Vaccinia Virus protein VP39"/>
    <property type="match status" value="1"/>
</dbReference>
<dbReference type="EMBL" id="JAUSVB010000004">
    <property type="protein sequence ID" value="MDQ0374645.1"/>
    <property type="molecule type" value="Genomic_DNA"/>
</dbReference>
<evidence type="ECO:0000313" key="4">
    <source>
        <dbReference type="EMBL" id="MDQ0374645.1"/>
    </source>
</evidence>
<dbReference type="Proteomes" id="UP001239626">
    <property type="component" value="Unassembled WGS sequence"/>
</dbReference>
<accession>A0ABU0EH94</accession>
<evidence type="ECO:0000259" key="3">
    <source>
        <dbReference type="Pfam" id="PF13649"/>
    </source>
</evidence>
<keyword evidence="1 4" id="KW-0489">Methyltransferase</keyword>
<dbReference type="RefSeq" id="WP_307493455.1">
    <property type="nucleotide sequence ID" value="NZ_JAUSVB010000004.1"/>
</dbReference>
<organism evidence="4 5">
    <name type="scientific">Cellulomonas humilata</name>
    <dbReference type="NCBI Taxonomy" id="144055"/>
    <lineage>
        <taxon>Bacteria</taxon>
        <taxon>Bacillati</taxon>
        <taxon>Actinomycetota</taxon>
        <taxon>Actinomycetes</taxon>
        <taxon>Micrococcales</taxon>
        <taxon>Cellulomonadaceae</taxon>
        <taxon>Cellulomonas</taxon>
    </lineage>
</organism>
<dbReference type="CDD" id="cd02440">
    <property type="entry name" value="AdoMet_MTases"/>
    <property type="match status" value="1"/>
</dbReference>
<dbReference type="InterPro" id="IPR041698">
    <property type="entry name" value="Methyltransf_25"/>
</dbReference>
<dbReference type="Pfam" id="PF13649">
    <property type="entry name" value="Methyltransf_25"/>
    <property type="match status" value="1"/>
</dbReference>
<keyword evidence="2" id="KW-0808">Transferase</keyword>
<proteinExistence type="predicted"/>
<gene>
    <name evidence="4" type="ORF">J2X26_002972</name>
</gene>
<keyword evidence="5" id="KW-1185">Reference proteome</keyword>
<dbReference type="SUPFAM" id="SSF53335">
    <property type="entry name" value="S-adenosyl-L-methionine-dependent methyltransferases"/>
    <property type="match status" value="1"/>
</dbReference>
<evidence type="ECO:0000256" key="1">
    <source>
        <dbReference type="ARBA" id="ARBA00022603"/>
    </source>
</evidence>
<comment type="caution">
    <text evidence="4">The sequence shown here is derived from an EMBL/GenBank/DDBJ whole genome shotgun (WGS) entry which is preliminary data.</text>
</comment>
<feature type="domain" description="Methyltransferase" evidence="3">
    <location>
        <begin position="45"/>
        <end position="127"/>
    </location>
</feature>
<reference evidence="4 5" key="1">
    <citation type="submission" date="2023-07" db="EMBL/GenBank/DDBJ databases">
        <title>Sorghum-associated microbial communities from plants grown in Nebraska, USA.</title>
        <authorList>
            <person name="Schachtman D."/>
        </authorList>
    </citation>
    <scope>NUCLEOTIDE SEQUENCE [LARGE SCALE GENOMIC DNA]</scope>
    <source>
        <strain evidence="4 5">BE332</strain>
    </source>
</reference>
<sequence>MDWAWDPSLYEGSAPHYAVGRMAYPAALADTLRDALGLDGSGRLLDVGCGPGSLTLLLAPLVASAVGVDADPGMIAEAHRSGAAGIDWRQLRAEELPADLGTFRLVTFAQSFHWMDQPQVARAVRPMIEPDGAWVHVFATTHRGAGGDDVLPHPRPPWDAIDALVAGYLGEVRRAGQGSLPTGTRGGEEDVMRDVGYRGPERLEVVRGDVVERSTEQVVSAVYSLSSSAPHLFGSRLQEFDDDLRRLLRSASPDGTFAERARDVGVVIWRP</sequence>
<name>A0ABU0EH94_9CELL</name>
<dbReference type="PANTHER" id="PTHR44942">
    <property type="entry name" value="METHYLTRANSF_11 DOMAIN-CONTAINING PROTEIN"/>
    <property type="match status" value="1"/>
</dbReference>
<dbReference type="GO" id="GO:0008168">
    <property type="term" value="F:methyltransferase activity"/>
    <property type="evidence" value="ECO:0007669"/>
    <property type="project" value="UniProtKB-KW"/>
</dbReference>
<evidence type="ECO:0000256" key="2">
    <source>
        <dbReference type="ARBA" id="ARBA00022679"/>
    </source>
</evidence>
<dbReference type="PANTHER" id="PTHR44942:SF4">
    <property type="entry name" value="METHYLTRANSFERASE TYPE 11 DOMAIN-CONTAINING PROTEIN"/>
    <property type="match status" value="1"/>
</dbReference>
<dbReference type="GO" id="GO:0032259">
    <property type="term" value="P:methylation"/>
    <property type="evidence" value="ECO:0007669"/>
    <property type="project" value="UniProtKB-KW"/>
</dbReference>
<dbReference type="InterPro" id="IPR051052">
    <property type="entry name" value="Diverse_substrate_MTase"/>
</dbReference>
<dbReference type="InterPro" id="IPR029063">
    <property type="entry name" value="SAM-dependent_MTases_sf"/>
</dbReference>
<protein>
    <submittedName>
        <fullName evidence="4">SAM-dependent methyltransferase</fullName>
    </submittedName>
</protein>